<dbReference type="InterPro" id="IPR041664">
    <property type="entry name" value="AAA_16"/>
</dbReference>
<dbReference type="SUPFAM" id="SSF46894">
    <property type="entry name" value="C-terminal effector domain of the bipartite response regulators"/>
    <property type="match status" value="1"/>
</dbReference>
<evidence type="ECO:0000256" key="2">
    <source>
        <dbReference type="ARBA" id="ARBA00023015"/>
    </source>
</evidence>
<dbReference type="PANTHER" id="PTHR35807">
    <property type="entry name" value="TRANSCRIPTIONAL REGULATOR REDD-RELATED"/>
    <property type="match status" value="1"/>
</dbReference>
<keyword evidence="3 5" id="KW-0238">DNA-binding</keyword>
<evidence type="ECO:0000259" key="7">
    <source>
        <dbReference type="PROSITE" id="PS51755"/>
    </source>
</evidence>
<dbReference type="KEGG" id="pfla:Pflav_018000"/>
<protein>
    <recommendedName>
        <fullName evidence="7">OmpR/PhoB-type domain-containing protein</fullName>
    </recommendedName>
</protein>
<reference evidence="8 9" key="2">
    <citation type="submission" date="2020-03" db="EMBL/GenBank/DDBJ databases">
        <authorList>
            <person name="Ichikawa N."/>
            <person name="Kimura A."/>
            <person name="Kitahashi Y."/>
            <person name="Uohara A."/>
        </authorList>
    </citation>
    <scope>NUCLEOTIDE SEQUENCE [LARGE SCALE GENOMIC DNA]</scope>
    <source>
        <strain evidence="8 9">NBRC 107702</strain>
    </source>
</reference>
<keyword evidence="2" id="KW-0805">Transcription regulation</keyword>
<feature type="DNA-binding region" description="OmpR/PhoB-type" evidence="5">
    <location>
        <begin position="1"/>
        <end position="97"/>
    </location>
</feature>
<dbReference type="SMART" id="SM01043">
    <property type="entry name" value="BTAD"/>
    <property type="match status" value="1"/>
</dbReference>
<organism evidence="8 9">
    <name type="scientific">Phytohabitans flavus</name>
    <dbReference type="NCBI Taxonomy" id="1076124"/>
    <lineage>
        <taxon>Bacteria</taxon>
        <taxon>Bacillati</taxon>
        <taxon>Actinomycetota</taxon>
        <taxon>Actinomycetes</taxon>
        <taxon>Micromonosporales</taxon>
        <taxon>Micromonosporaceae</taxon>
    </lineage>
</organism>
<dbReference type="InterPro" id="IPR001867">
    <property type="entry name" value="OmpR/PhoB-type_DNA-bd"/>
</dbReference>
<sequence>MELRLLGPVELHAGGRALSGGRPQQQVLLAVLAVDSGRLVSAETLMDRMAGPVPARRSTRLLHTHVTRIRRALEEAQAADGTTVRLARRAGGYVLEMPPHQVDVHQFNLLVRQATRAGRPATAQVALLREALDLWRGEPLAGLSGPWVEATRQVLREQRLSAVIAWARSALDAGDAPAVIGPLVQELVEYSLAEPLVAVLMRALAATGRAAEALTHYAAVRHRLAQELGADPGTELQAIHRAILRGEGTQEARAIRVTPAQLPAGVRAFTGRTRELERLDALLTGTGAAAPAEVPVAVLSGVAGVGKSALAIEWAHRAADRFPDGQLYVNLRGLDPNNALARLLRALRLDGPGVPGDLEERAAYYRSEVAGRGLLIVLDDAVSSEQVRPLLPGTPTSAVLVTSRDRLAGLVSVHGAHRLDLGPLPHADAVALVHRLIGPRLVHESESVAIDAMVRNGLSRPLTLRVAAELGAARVTPSLVELLTELADQDRLNLLDAHAPPSPGGCGRRGDRTVPTPVHVLRHQQADRANGGPAQRADQAAGQDDGGRDRQWHNGRQPDREDRFADAEPVRRDHHDDAGGGGHREARDTD</sequence>
<dbReference type="GO" id="GO:0003677">
    <property type="term" value="F:DNA binding"/>
    <property type="evidence" value="ECO:0007669"/>
    <property type="project" value="UniProtKB-UniRule"/>
</dbReference>
<dbReference type="EMBL" id="AP022870">
    <property type="protein sequence ID" value="BCB75390.1"/>
    <property type="molecule type" value="Genomic_DNA"/>
</dbReference>
<gene>
    <name evidence="8" type="ORF">Pflav_018000</name>
</gene>
<feature type="region of interest" description="Disordered" evidence="6">
    <location>
        <begin position="525"/>
        <end position="590"/>
    </location>
</feature>
<feature type="compositionally biased region" description="Low complexity" evidence="6">
    <location>
        <begin position="534"/>
        <end position="543"/>
    </location>
</feature>
<dbReference type="Pfam" id="PF03704">
    <property type="entry name" value="BTAD"/>
    <property type="match status" value="1"/>
</dbReference>
<dbReference type="CDD" id="cd15831">
    <property type="entry name" value="BTAD"/>
    <property type="match status" value="1"/>
</dbReference>
<dbReference type="SMART" id="SM00862">
    <property type="entry name" value="Trans_reg_C"/>
    <property type="match status" value="1"/>
</dbReference>
<evidence type="ECO:0000256" key="1">
    <source>
        <dbReference type="ARBA" id="ARBA00005820"/>
    </source>
</evidence>
<dbReference type="GO" id="GO:0000160">
    <property type="term" value="P:phosphorelay signal transduction system"/>
    <property type="evidence" value="ECO:0007669"/>
    <property type="project" value="InterPro"/>
</dbReference>
<dbReference type="InterPro" id="IPR011990">
    <property type="entry name" value="TPR-like_helical_dom_sf"/>
</dbReference>
<dbReference type="Gene3D" id="3.40.50.300">
    <property type="entry name" value="P-loop containing nucleotide triphosphate hydrolases"/>
    <property type="match status" value="1"/>
</dbReference>
<dbReference type="SUPFAM" id="SSF48452">
    <property type="entry name" value="TPR-like"/>
    <property type="match status" value="1"/>
</dbReference>
<evidence type="ECO:0000313" key="8">
    <source>
        <dbReference type="EMBL" id="BCB75390.1"/>
    </source>
</evidence>
<comment type="similarity">
    <text evidence="1">Belongs to the AfsR/DnrI/RedD regulatory family.</text>
</comment>
<dbReference type="PANTHER" id="PTHR35807:SF1">
    <property type="entry name" value="TRANSCRIPTIONAL REGULATOR REDD"/>
    <property type="match status" value="1"/>
</dbReference>
<reference evidence="8 9" key="1">
    <citation type="submission" date="2020-03" db="EMBL/GenBank/DDBJ databases">
        <title>Whole genome shotgun sequence of Phytohabitans flavus NBRC 107702.</title>
        <authorList>
            <person name="Komaki H."/>
            <person name="Tamura T."/>
        </authorList>
    </citation>
    <scope>NUCLEOTIDE SEQUENCE [LARGE SCALE GENOMIC DNA]</scope>
    <source>
        <strain evidence="8 9">NBRC 107702</strain>
    </source>
</reference>
<dbReference type="AlphaFoldDB" id="A0A6F8XNK2"/>
<dbReference type="Pfam" id="PF13191">
    <property type="entry name" value="AAA_16"/>
    <property type="match status" value="1"/>
</dbReference>
<dbReference type="InterPro" id="IPR027417">
    <property type="entry name" value="P-loop_NTPase"/>
</dbReference>
<dbReference type="InterPro" id="IPR005158">
    <property type="entry name" value="BTAD"/>
</dbReference>
<keyword evidence="4" id="KW-0804">Transcription</keyword>
<evidence type="ECO:0000256" key="4">
    <source>
        <dbReference type="ARBA" id="ARBA00023163"/>
    </source>
</evidence>
<evidence type="ECO:0000256" key="5">
    <source>
        <dbReference type="PROSITE-ProRule" id="PRU01091"/>
    </source>
</evidence>
<accession>A0A6F8XNK2</accession>
<dbReference type="InterPro" id="IPR051677">
    <property type="entry name" value="AfsR-DnrI-RedD_regulator"/>
</dbReference>
<feature type="compositionally biased region" description="Basic and acidic residues" evidence="6">
    <location>
        <begin position="545"/>
        <end position="590"/>
    </location>
</feature>
<evidence type="ECO:0000313" key="9">
    <source>
        <dbReference type="Proteomes" id="UP000502508"/>
    </source>
</evidence>
<dbReference type="Gene3D" id="1.25.40.10">
    <property type="entry name" value="Tetratricopeptide repeat domain"/>
    <property type="match status" value="1"/>
</dbReference>
<dbReference type="Proteomes" id="UP000502508">
    <property type="component" value="Chromosome"/>
</dbReference>
<dbReference type="InterPro" id="IPR016032">
    <property type="entry name" value="Sig_transdc_resp-reg_C-effctor"/>
</dbReference>
<evidence type="ECO:0000256" key="3">
    <source>
        <dbReference type="ARBA" id="ARBA00023125"/>
    </source>
</evidence>
<proteinExistence type="inferred from homology"/>
<evidence type="ECO:0000256" key="6">
    <source>
        <dbReference type="SAM" id="MobiDB-lite"/>
    </source>
</evidence>
<dbReference type="Gene3D" id="1.10.10.10">
    <property type="entry name" value="Winged helix-like DNA-binding domain superfamily/Winged helix DNA-binding domain"/>
    <property type="match status" value="1"/>
</dbReference>
<keyword evidence="9" id="KW-1185">Reference proteome</keyword>
<feature type="domain" description="OmpR/PhoB-type" evidence="7">
    <location>
        <begin position="1"/>
        <end position="97"/>
    </location>
</feature>
<dbReference type="PROSITE" id="PS51755">
    <property type="entry name" value="OMPR_PHOB"/>
    <property type="match status" value="1"/>
</dbReference>
<dbReference type="GO" id="GO:0006355">
    <property type="term" value="P:regulation of DNA-templated transcription"/>
    <property type="evidence" value="ECO:0007669"/>
    <property type="project" value="InterPro"/>
</dbReference>
<dbReference type="SUPFAM" id="SSF52540">
    <property type="entry name" value="P-loop containing nucleoside triphosphate hydrolases"/>
    <property type="match status" value="1"/>
</dbReference>
<feature type="region of interest" description="Disordered" evidence="6">
    <location>
        <begin position="495"/>
        <end position="514"/>
    </location>
</feature>
<name>A0A6F8XNK2_9ACTN</name>
<dbReference type="Pfam" id="PF00486">
    <property type="entry name" value="Trans_reg_C"/>
    <property type="match status" value="1"/>
</dbReference>
<dbReference type="InterPro" id="IPR036388">
    <property type="entry name" value="WH-like_DNA-bd_sf"/>
</dbReference>